<organism evidence="3 4">
    <name type="scientific">Streptomyces alboniger</name>
    <dbReference type="NCBI Taxonomy" id="132473"/>
    <lineage>
        <taxon>Bacteria</taxon>
        <taxon>Bacillati</taxon>
        <taxon>Actinomycetota</taxon>
        <taxon>Actinomycetes</taxon>
        <taxon>Kitasatosporales</taxon>
        <taxon>Streptomycetaceae</taxon>
        <taxon>Streptomyces</taxon>
        <taxon>Streptomyces aurantiacus group</taxon>
    </lineage>
</organism>
<keyword evidence="2" id="KW-0472">Membrane</keyword>
<proteinExistence type="predicted"/>
<evidence type="ECO:0000313" key="4">
    <source>
        <dbReference type="Proteomes" id="UP000326553"/>
    </source>
</evidence>
<evidence type="ECO:0008006" key="5">
    <source>
        <dbReference type="Google" id="ProtNLM"/>
    </source>
</evidence>
<feature type="compositionally biased region" description="Basic and acidic residues" evidence="1">
    <location>
        <begin position="187"/>
        <end position="196"/>
    </location>
</feature>
<accession>A0A5J6HJT5</accession>
<dbReference type="Proteomes" id="UP000326553">
    <property type="component" value="Chromosome"/>
</dbReference>
<feature type="compositionally biased region" description="Basic residues" evidence="1">
    <location>
        <begin position="104"/>
        <end position="116"/>
    </location>
</feature>
<dbReference type="KEGG" id="salw:CP975_15640"/>
<dbReference type="AlphaFoldDB" id="A0A5J6HJT5"/>
<reference evidence="3 4" key="1">
    <citation type="submission" date="2017-09" db="EMBL/GenBank/DDBJ databases">
        <authorList>
            <person name="Lee N."/>
            <person name="Cho B.-K."/>
        </authorList>
    </citation>
    <scope>NUCLEOTIDE SEQUENCE [LARGE SCALE GENOMIC DNA]</scope>
    <source>
        <strain evidence="3 4">ATCC 12461</strain>
    </source>
</reference>
<protein>
    <recommendedName>
        <fullName evidence="5">DUF2157 domain-containing protein</fullName>
    </recommendedName>
</protein>
<dbReference type="EMBL" id="CP023695">
    <property type="protein sequence ID" value="QEV18734.1"/>
    <property type="molecule type" value="Genomic_DNA"/>
</dbReference>
<feature type="compositionally biased region" description="Basic and acidic residues" evidence="1">
    <location>
        <begin position="210"/>
        <end position="219"/>
    </location>
</feature>
<feature type="transmembrane region" description="Helical" evidence="2">
    <location>
        <begin position="280"/>
        <end position="298"/>
    </location>
</feature>
<evidence type="ECO:0000313" key="3">
    <source>
        <dbReference type="EMBL" id="QEV18734.1"/>
    </source>
</evidence>
<evidence type="ECO:0000256" key="1">
    <source>
        <dbReference type="SAM" id="MobiDB-lite"/>
    </source>
</evidence>
<sequence length="346" mass="36833">MGIESDQLVYDYLSRVGDLAQQRQLPSGARMRLVADLRNQIDRGRAGAGAGGDSPAAVRRILARLGTPEDIVDAAGETPGTPGTPDAPAAVPPQHGGGEDAAKRLRRIVPRPRRAPKTPPPQDLLDLDDPRPSPPHLAGSDELGPSGSEPDWWRLDSSPFGGADTVPGFVGGVEIPEILKPPPDPDDPPRLGKEAAAEAGAEAEEEVEEVEKVGEAESRRRWRPRLPRRPGEGAGLSNPLLLLAAALLIAGAVLGNWLALGGGWLIAYASRRLSRAEAKWAVLGMPGLAVAAGLTWLWGRTDGRWGDPIRDGRMSGAIAETWPWVVRGAAVASALFLVWRSQRRRP</sequence>
<feature type="compositionally biased region" description="Low complexity" evidence="1">
    <location>
        <begin position="74"/>
        <end position="93"/>
    </location>
</feature>
<keyword evidence="2" id="KW-1133">Transmembrane helix</keyword>
<feature type="transmembrane region" description="Helical" evidence="2">
    <location>
        <begin position="321"/>
        <end position="339"/>
    </location>
</feature>
<feature type="transmembrane region" description="Helical" evidence="2">
    <location>
        <begin position="240"/>
        <end position="268"/>
    </location>
</feature>
<dbReference type="OrthoDB" id="4350222at2"/>
<dbReference type="RefSeq" id="WP_150477015.1">
    <property type="nucleotide sequence ID" value="NZ_CP023695.1"/>
</dbReference>
<name>A0A5J6HJT5_STRAD</name>
<evidence type="ECO:0000256" key="2">
    <source>
        <dbReference type="SAM" id="Phobius"/>
    </source>
</evidence>
<feature type="region of interest" description="Disordered" evidence="1">
    <location>
        <begin position="72"/>
        <end position="229"/>
    </location>
</feature>
<gene>
    <name evidence="3" type="ORF">CP975_15640</name>
</gene>
<keyword evidence="4" id="KW-1185">Reference proteome</keyword>
<keyword evidence="2" id="KW-0812">Transmembrane</keyword>